<dbReference type="EMBL" id="GU459069">
    <property type="protein sequence ID" value="ADQ53207.1"/>
    <property type="molecule type" value="Genomic_DNA"/>
</dbReference>
<evidence type="ECO:0000313" key="1">
    <source>
        <dbReference type="EMBL" id="ADQ53207.1"/>
    </source>
</evidence>
<name>E5DS33_9CAUD</name>
<accession>E5DS33</accession>
<dbReference type="Proteomes" id="UP000008727">
    <property type="component" value="Segment"/>
</dbReference>
<evidence type="ECO:0000313" key="2">
    <source>
        <dbReference type="Proteomes" id="UP000008727"/>
    </source>
</evidence>
<reference evidence="1 2" key="1">
    <citation type="journal article" date="2010" name="Virol. J.">
        <title>Genomes of the T4-related bacteriophages as windows on microbial genome evolution.</title>
        <authorList>
            <person name="Petrov V.M."/>
            <person name="Ratnayaka S."/>
            <person name="Nolan J.M."/>
            <person name="Miller E.S."/>
            <person name="Karam J.D."/>
        </authorList>
    </citation>
    <scope>NUCLEOTIDE SEQUENCE [LARGE SCALE GENOMIC DNA]</scope>
</reference>
<proteinExistence type="predicted"/>
<dbReference type="KEGG" id="vg:10323476"/>
<keyword evidence="2" id="KW-1185">Reference proteome</keyword>
<gene>
    <name evidence="1" type="ORF">65p199</name>
</gene>
<dbReference type="RefSeq" id="YP_004301036.1">
    <property type="nucleotide sequence ID" value="NC_015251.1"/>
</dbReference>
<sequence length="86" mass="10129">MNINLNEFTDDSPSEPGYYLWRKSYTDVSMIHVYRYPAKDEYGIHWDSYLGVPMLGGRNVANLKGLSLNWSLFNAIYFDRRRVSRS</sequence>
<protein>
    <submittedName>
        <fullName evidence="1">Uncharacterized protein</fullName>
    </submittedName>
</protein>
<organism evidence="1 2">
    <name type="scientific">Aeromonas phage 65</name>
    <dbReference type="NCBI Taxonomy" id="2919549"/>
    <lineage>
        <taxon>Viruses</taxon>
        <taxon>Duplodnaviria</taxon>
        <taxon>Heunggongvirae</taxon>
        <taxon>Uroviricota</taxon>
        <taxon>Caudoviricetes</taxon>
        <taxon>Pantevenvirales</taxon>
        <taxon>Straboviridae</taxon>
        <taxon>Emmerichvirinae</taxon>
        <taxon>Ishigurovirus</taxon>
        <taxon>Ishigurovirus osborne</taxon>
    </lineage>
</organism>